<name>A0A4S4D595_CAMSN</name>
<dbReference type="EMBL" id="SDRB02012509">
    <property type="protein sequence ID" value="THF97539.1"/>
    <property type="molecule type" value="Genomic_DNA"/>
</dbReference>
<evidence type="ECO:0000313" key="3">
    <source>
        <dbReference type="EMBL" id="THF97539.1"/>
    </source>
</evidence>
<dbReference type="InterPro" id="IPR053168">
    <property type="entry name" value="Glutamic_endopeptidase"/>
</dbReference>
<reference evidence="3 4" key="1">
    <citation type="journal article" date="2018" name="Proc. Natl. Acad. Sci. U.S.A.">
        <title>Draft genome sequence of Camellia sinensis var. sinensis provides insights into the evolution of the tea genome and tea quality.</title>
        <authorList>
            <person name="Wei C."/>
            <person name="Yang H."/>
            <person name="Wang S."/>
            <person name="Zhao J."/>
            <person name="Liu C."/>
            <person name="Gao L."/>
            <person name="Xia E."/>
            <person name="Lu Y."/>
            <person name="Tai Y."/>
            <person name="She G."/>
            <person name="Sun J."/>
            <person name="Cao H."/>
            <person name="Tong W."/>
            <person name="Gao Q."/>
            <person name="Li Y."/>
            <person name="Deng W."/>
            <person name="Jiang X."/>
            <person name="Wang W."/>
            <person name="Chen Q."/>
            <person name="Zhang S."/>
            <person name="Li H."/>
            <person name="Wu J."/>
            <person name="Wang P."/>
            <person name="Li P."/>
            <person name="Shi C."/>
            <person name="Zheng F."/>
            <person name="Jian J."/>
            <person name="Huang B."/>
            <person name="Shan D."/>
            <person name="Shi M."/>
            <person name="Fang C."/>
            <person name="Yue Y."/>
            <person name="Li F."/>
            <person name="Li D."/>
            <person name="Wei S."/>
            <person name="Han B."/>
            <person name="Jiang C."/>
            <person name="Yin Y."/>
            <person name="Xia T."/>
            <person name="Zhang Z."/>
            <person name="Bennetzen J.L."/>
            <person name="Zhao S."/>
            <person name="Wan X."/>
        </authorList>
    </citation>
    <scope>NUCLEOTIDE SEQUENCE [LARGE SCALE GENOMIC DNA]</scope>
    <source>
        <strain evidence="4">cv. Shuchazao</strain>
        <tissue evidence="3">Leaf</tissue>
    </source>
</reference>
<dbReference type="Proteomes" id="UP000306102">
    <property type="component" value="Unassembled WGS sequence"/>
</dbReference>
<dbReference type="AlphaFoldDB" id="A0A4S4D595"/>
<protein>
    <recommendedName>
        <fullName evidence="2">Neprosin PEP catalytic domain-containing protein</fullName>
    </recommendedName>
</protein>
<gene>
    <name evidence="3" type="ORF">TEA_018371</name>
</gene>
<dbReference type="PROSITE" id="PS52045">
    <property type="entry name" value="NEPROSIN_PEP_CD"/>
    <property type="match status" value="2"/>
</dbReference>
<feature type="domain" description="Neprosin PEP catalytic" evidence="2">
    <location>
        <begin position="209"/>
        <end position="433"/>
    </location>
</feature>
<feature type="domain" description="Neprosin PEP catalytic" evidence="2">
    <location>
        <begin position="431"/>
        <end position="577"/>
    </location>
</feature>
<organism evidence="3 4">
    <name type="scientific">Camellia sinensis var. sinensis</name>
    <name type="common">China tea</name>
    <dbReference type="NCBI Taxonomy" id="542762"/>
    <lineage>
        <taxon>Eukaryota</taxon>
        <taxon>Viridiplantae</taxon>
        <taxon>Streptophyta</taxon>
        <taxon>Embryophyta</taxon>
        <taxon>Tracheophyta</taxon>
        <taxon>Spermatophyta</taxon>
        <taxon>Magnoliopsida</taxon>
        <taxon>eudicotyledons</taxon>
        <taxon>Gunneridae</taxon>
        <taxon>Pentapetalae</taxon>
        <taxon>asterids</taxon>
        <taxon>Ericales</taxon>
        <taxon>Theaceae</taxon>
        <taxon>Camellia</taxon>
    </lineage>
</organism>
<proteinExistence type="predicted"/>
<evidence type="ECO:0000313" key="4">
    <source>
        <dbReference type="Proteomes" id="UP000306102"/>
    </source>
</evidence>
<dbReference type="InterPro" id="IPR004314">
    <property type="entry name" value="Neprosin"/>
</dbReference>
<evidence type="ECO:0000256" key="1">
    <source>
        <dbReference type="SAM" id="MobiDB-lite"/>
    </source>
</evidence>
<evidence type="ECO:0000259" key="2">
    <source>
        <dbReference type="PROSITE" id="PS52045"/>
    </source>
</evidence>
<keyword evidence="4" id="KW-1185">Reference proteome</keyword>
<feature type="region of interest" description="Disordered" evidence="1">
    <location>
        <begin position="11"/>
        <end position="31"/>
    </location>
</feature>
<dbReference type="Pfam" id="PF03080">
    <property type="entry name" value="Neprosin"/>
    <property type="match status" value="2"/>
</dbReference>
<accession>A0A4S4D595</accession>
<dbReference type="PANTHER" id="PTHR31589:SF223">
    <property type="entry name" value="PROTEIN, PUTATIVE (DUF239)-RELATED"/>
    <property type="match status" value="1"/>
</dbReference>
<dbReference type="PANTHER" id="PTHR31589">
    <property type="entry name" value="PROTEIN, PUTATIVE (DUF239)-RELATED-RELATED"/>
    <property type="match status" value="1"/>
</dbReference>
<comment type="caution">
    <text evidence="3">The sequence shown here is derived from an EMBL/GenBank/DDBJ whole genome shotgun (WGS) entry which is preliminary data.</text>
</comment>
<sequence>MPPLFVSLSTHSPLLSPAPLPPSSSPSSSPSNFSSILAHALQTFLNISSSSSRSSHVSQSEPINNKIKTRKTIENLREIRKTHKIASQFRFRNDHPMDLHAIVLFLCVCSHLVGHDGIEGDWRSLTKEEDLELAERLKHLNKPAVKTIQMKPTSLPKRPRDQVSSNVSKPLHIGLKGGGCPIGTVPIRRTTKEDLIREKLASKIMTPADDTGGADYAIVKTIDGPNKYSGASAVLSVHQPDVVGKQYSAGRMMIQNGPDSLQVGWRVDPSLFGDARPRLFIYTNAGQSHCFNTNCPGFVIVDTAIPLGQVLEEDLANGNWWLGVANTNLGFWPKRILGGGLANLASRAEWGGEVFSPPGTPKPAMGGGHFLIQDTRYDAHCRNIALKSPSGGDINPQTYEFTNNRKLYEVKDEGYQGAVFGHLVLYGGPGDIPLGSVIEEVSIPGETPIELEIYILQDLANGNWWLGVANTNLGFWPKRILGGGLANLASHAEWGGEVFSPPGTPKPAMGGGHFLIEDTRYDAYFRNIALKSPSGGDINPQTYEFTNNRKLYEVKDEGYRGADFGHLEDMLGTNQVFTEVPYLMAEVWLPRLRHAAACRGESDLGDYTSGSEVWRSGFPPVKNRENVNMKIMKNMNAKIITSLFTKSGISCYEFENMDLGTHT</sequence>